<comment type="caution">
    <text evidence="2">The sequence shown here is derived from an EMBL/GenBank/DDBJ whole genome shotgun (WGS) entry which is preliminary data.</text>
</comment>
<proteinExistence type="predicted"/>
<name>A0ABW2PGJ9_9ACTN</name>
<accession>A0ABW2PGJ9</accession>
<dbReference type="Proteomes" id="UP001596496">
    <property type="component" value="Unassembled WGS sequence"/>
</dbReference>
<keyword evidence="3" id="KW-1185">Reference proteome</keyword>
<evidence type="ECO:0000313" key="2">
    <source>
        <dbReference type="EMBL" id="MFC7386326.1"/>
    </source>
</evidence>
<keyword evidence="1" id="KW-1133">Transmembrane helix</keyword>
<reference evidence="3" key="1">
    <citation type="journal article" date="2019" name="Int. J. Syst. Evol. Microbiol.">
        <title>The Global Catalogue of Microorganisms (GCM) 10K type strain sequencing project: providing services to taxonomists for standard genome sequencing and annotation.</title>
        <authorList>
            <consortium name="The Broad Institute Genomics Platform"/>
            <consortium name="The Broad Institute Genome Sequencing Center for Infectious Disease"/>
            <person name="Wu L."/>
            <person name="Ma J."/>
        </authorList>
    </citation>
    <scope>NUCLEOTIDE SEQUENCE [LARGE SCALE GENOMIC DNA]</scope>
    <source>
        <strain evidence="3">CECT 7649</strain>
    </source>
</reference>
<feature type="transmembrane region" description="Helical" evidence="1">
    <location>
        <begin position="88"/>
        <end position="108"/>
    </location>
</feature>
<feature type="transmembrane region" description="Helical" evidence="1">
    <location>
        <begin position="57"/>
        <end position="76"/>
    </location>
</feature>
<keyword evidence="1" id="KW-0812">Transmembrane</keyword>
<feature type="transmembrane region" description="Helical" evidence="1">
    <location>
        <begin position="12"/>
        <end position="37"/>
    </location>
</feature>
<sequence>MGVLTWMTMVGLLGDSLYGFVLMLLMAFPVSIATLLIGIPLTPIVEAQSYDVRQVVYYVQLALPGVMLAVILFMLLKSARNRVVGRGLTWFATACVLMSGALLVLDDWEPRRPYGWPLLVCGLGMAAGLLAGRRVALSPGAKKE</sequence>
<keyword evidence="1" id="KW-0472">Membrane</keyword>
<protein>
    <submittedName>
        <fullName evidence="2">Uncharacterized protein</fullName>
    </submittedName>
</protein>
<organism evidence="2 3">
    <name type="scientific">Sphaerisporangium rhizosphaerae</name>
    <dbReference type="NCBI Taxonomy" id="2269375"/>
    <lineage>
        <taxon>Bacteria</taxon>
        <taxon>Bacillati</taxon>
        <taxon>Actinomycetota</taxon>
        <taxon>Actinomycetes</taxon>
        <taxon>Streptosporangiales</taxon>
        <taxon>Streptosporangiaceae</taxon>
        <taxon>Sphaerisporangium</taxon>
    </lineage>
</organism>
<gene>
    <name evidence="2" type="ORF">ACFQSB_29240</name>
</gene>
<dbReference type="EMBL" id="JBHTCG010000025">
    <property type="protein sequence ID" value="MFC7386326.1"/>
    <property type="molecule type" value="Genomic_DNA"/>
</dbReference>
<evidence type="ECO:0000256" key="1">
    <source>
        <dbReference type="SAM" id="Phobius"/>
    </source>
</evidence>
<feature type="transmembrane region" description="Helical" evidence="1">
    <location>
        <begin position="114"/>
        <end position="132"/>
    </location>
</feature>
<dbReference type="RefSeq" id="WP_380830098.1">
    <property type="nucleotide sequence ID" value="NZ_JBHTCG010000025.1"/>
</dbReference>
<evidence type="ECO:0000313" key="3">
    <source>
        <dbReference type="Proteomes" id="UP001596496"/>
    </source>
</evidence>